<comment type="similarity">
    <text evidence="2 8">Belongs to the NiCoT transporter (TC 2.A.52) family.</text>
</comment>
<reference evidence="10" key="1">
    <citation type="journal article" date="2019" name="Int. J. Syst. Evol. Microbiol.">
        <title>The Global Catalogue of Microorganisms (GCM) 10K type strain sequencing project: providing services to taxonomists for standard genome sequencing and annotation.</title>
        <authorList>
            <consortium name="The Broad Institute Genomics Platform"/>
            <consortium name="The Broad Institute Genome Sequencing Center for Infectious Disease"/>
            <person name="Wu L."/>
            <person name="Ma J."/>
        </authorList>
    </citation>
    <scope>NUCLEOTIDE SEQUENCE [LARGE SCALE GENOMIC DNA]</scope>
    <source>
        <strain evidence="10">CGMCC 1.15053</strain>
    </source>
</reference>
<evidence type="ECO:0000313" key="9">
    <source>
        <dbReference type="EMBL" id="MFC5846839.1"/>
    </source>
</evidence>
<keyword evidence="7 8" id="KW-0472">Membrane</keyword>
<keyword evidence="6 8" id="KW-1133">Transmembrane helix</keyword>
<evidence type="ECO:0000256" key="3">
    <source>
        <dbReference type="ARBA" id="ARBA00022448"/>
    </source>
</evidence>
<evidence type="ECO:0000256" key="6">
    <source>
        <dbReference type="ARBA" id="ARBA00022989"/>
    </source>
</evidence>
<dbReference type="Proteomes" id="UP001595979">
    <property type="component" value="Unassembled WGS sequence"/>
</dbReference>
<feature type="transmembrane region" description="Helical" evidence="8">
    <location>
        <begin position="140"/>
        <end position="162"/>
    </location>
</feature>
<organism evidence="9 10">
    <name type="scientific">Deinococcus petrolearius</name>
    <dbReference type="NCBI Taxonomy" id="1751295"/>
    <lineage>
        <taxon>Bacteria</taxon>
        <taxon>Thermotogati</taxon>
        <taxon>Deinococcota</taxon>
        <taxon>Deinococci</taxon>
        <taxon>Deinococcales</taxon>
        <taxon>Deinococcaceae</taxon>
        <taxon>Deinococcus</taxon>
    </lineage>
</organism>
<protein>
    <recommendedName>
        <fullName evidence="8">Nickel/cobalt efflux system</fullName>
    </recommendedName>
</protein>
<evidence type="ECO:0000256" key="7">
    <source>
        <dbReference type="ARBA" id="ARBA00023136"/>
    </source>
</evidence>
<keyword evidence="10" id="KW-1185">Reference proteome</keyword>
<feature type="transmembrane region" description="Helical" evidence="8">
    <location>
        <begin position="270"/>
        <end position="294"/>
    </location>
</feature>
<dbReference type="PANTHER" id="PTHR31611">
    <property type="entry name" value="HIGH-AFFINITY NICKEL TRANSPORT PROTEIN NIC1"/>
    <property type="match status" value="1"/>
</dbReference>
<dbReference type="InterPro" id="IPR004688">
    <property type="entry name" value="Ni/Co_transpt"/>
</dbReference>
<feature type="transmembrane region" description="Helical" evidence="8">
    <location>
        <begin position="59"/>
        <end position="76"/>
    </location>
</feature>
<keyword evidence="3 8" id="KW-0813">Transport</keyword>
<evidence type="ECO:0000256" key="4">
    <source>
        <dbReference type="ARBA" id="ARBA00022596"/>
    </source>
</evidence>
<feature type="transmembrane region" description="Helical" evidence="8">
    <location>
        <begin position="226"/>
        <end position="249"/>
    </location>
</feature>
<feature type="transmembrane region" description="Helical" evidence="8">
    <location>
        <begin position="314"/>
        <end position="336"/>
    </location>
</feature>
<sequence length="348" mass="35985">MTQPHLPSVSDLPPAPSALAVPLSARQSARRGLPYLLVVLTLHALALALWVPAAAQTPLLWGVGLTAYLLGLRHAWDADHIAVIDNTVRKLLTLGRPAYGVGLFFSLGHSSVVLLMALVAAVIGQALLGAQEGIGAFGGWVGPFVAGAYLVTVALVNLAAAWRIARAGDDHAHSHGGLLARLIAPLTRLVSRQWQVLPLGFLMGLGFDTASEVALLALSGTAAGQGLGWAAVLSLPLLFGAGMTLLDTLDGVAMTHAYGWALHDPRKKRAYNLLVTGLSGVIALAIGLVTLSQWAGEHFPAAARAVGALQNVDVSPLGFGLAGATLVLFVAASVLYRQRRRPGGGLGA</sequence>
<keyword evidence="4" id="KW-0533">Nickel</keyword>
<dbReference type="PANTHER" id="PTHR31611:SF0">
    <property type="entry name" value="HIGH-AFFINITY NICKEL TRANSPORT PROTEIN NIC1"/>
    <property type="match status" value="1"/>
</dbReference>
<feature type="transmembrane region" description="Helical" evidence="8">
    <location>
        <begin position="196"/>
        <end position="220"/>
    </location>
</feature>
<dbReference type="InterPro" id="IPR011541">
    <property type="entry name" value="Ni/Co_transpt_high_affinity"/>
</dbReference>
<comment type="caution">
    <text evidence="9">The sequence shown here is derived from an EMBL/GenBank/DDBJ whole genome shotgun (WGS) entry which is preliminary data.</text>
</comment>
<dbReference type="RefSeq" id="WP_380045327.1">
    <property type="nucleotide sequence ID" value="NZ_JBHSOH010000002.1"/>
</dbReference>
<dbReference type="Pfam" id="PF03824">
    <property type="entry name" value="NicO"/>
    <property type="match status" value="1"/>
</dbReference>
<evidence type="ECO:0000256" key="5">
    <source>
        <dbReference type="ARBA" id="ARBA00022692"/>
    </source>
</evidence>
<proteinExistence type="inferred from homology"/>
<comment type="subcellular location">
    <subcellularLocation>
        <location evidence="8">Cell membrane</location>
        <topology evidence="8">Multi-pass membrane protein</topology>
    </subcellularLocation>
    <subcellularLocation>
        <location evidence="1">Endomembrane system</location>
        <topology evidence="1">Multi-pass membrane protein</topology>
    </subcellularLocation>
</comment>
<accession>A0ABW1DHL7</accession>
<evidence type="ECO:0000256" key="8">
    <source>
        <dbReference type="RuleBase" id="RU362101"/>
    </source>
</evidence>
<evidence type="ECO:0000313" key="10">
    <source>
        <dbReference type="Proteomes" id="UP001595979"/>
    </source>
</evidence>
<feature type="transmembrane region" description="Helical" evidence="8">
    <location>
        <begin position="33"/>
        <end position="53"/>
    </location>
</feature>
<evidence type="ECO:0000256" key="1">
    <source>
        <dbReference type="ARBA" id="ARBA00004127"/>
    </source>
</evidence>
<dbReference type="EMBL" id="JBHSOH010000002">
    <property type="protein sequence ID" value="MFC5846839.1"/>
    <property type="molecule type" value="Genomic_DNA"/>
</dbReference>
<feature type="transmembrane region" description="Helical" evidence="8">
    <location>
        <begin position="97"/>
        <end position="128"/>
    </location>
</feature>
<gene>
    <name evidence="9" type="ORF">ACFPQ6_00815</name>
</gene>
<keyword evidence="5 8" id="KW-0812">Transmembrane</keyword>
<evidence type="ECO:0000256" key="2">
    <source>
        <dbReference type="ARBA" id="ARBA00010892"/>
    </source>
</evidence>
<name>A0ABW1DHL7_9DEIO</name>